<accession>A0A0F9MZX9</accession>
<dbReference type="EMBL" id="LAZR01007902">
    <property type="protein sequence ID" value="KKM82180.1"/>
    <property type="molecule type" value="Genomic_DNA"/>
</dbReference>
<protein>
    <submittedName>
        <fullName evidence="1">Uncharacterized protein</fullName>
    </submittedName>
</protein>
<gene>
    <name evidence="1" type="ORF">LCGC14_1322190</name>
</gene>
<sequence>MKLSPIEYISKVNHLRERPDYNITHLTELLHFHSHLKMILSHHDQYQQVKDEEFFKKYIKSIKLKPSFGSFGLSQFYLFIDCPNVNDFDLKLLFLNTFQSLKFPMCIENTVPFLIKYIMPYNRPNERYLNWLTKTKKTVRSYCFYSVQKEHRIFHLDKNLTSKGWVYDKDDFKVYAEKILFREDYNPQLPEMIELNFQKPLTGMILSPDSPEFQALIKIYSTKSIDIKSFLGTKKRGTVDALMVLLEKDLIFPFLSMKNLGFCEVIRIILPETTPIIQKKLLKIFTFFNLCTVSEIEGKYYIQGFGKEKQFEKGISLKIYFPETHVGFFIDIFINLFEYLEIEHYIILHDLADGAHIIKSTFEDIESFKSYNPLTNLIWDETDKMWKNHKIYNKNRKPVYPNLFLTKNSE</sequence>
<evidence type="ECO:0000313" key="1">
    <source>
        <dbReference type="EMBL" id="KKM82180.1"/>
    </source>
</evidence>
<organism evidence="1">
    <name type="scientific">marine sediment metagenome</name>
    <dbReference type="NCBI Taxonomy" id="412755"/>
    <lineage>
        <taxon>unclassified sequences</taxon>
        <taxon>metagenomes</taxon>
        <taxon>ecological metagenomes</taxon>
    </lineage>
</organism>
<proteinExistence type="predicted"/>
<name>A0A0F9MZX9_9ZZZZ</name>
<comment type="caution">
    <text evidence="1">The sequence shown here is derived from an EMBL/GenBank/DDBJ whole genome shotgun (WGS) entry which is preliminary data.</text>
</comment>
<reference evidence="1" key="1">
    <citation type="journal article" date="2015" name="Nature">
        <title>Complex archaea that bridge the gap between prokaryotes and eukaryotes.</title>
        <authorList>
            <person name="Spang A."/>
            <person name="Saw J.H."/>
            <person name="Jorgensen S.L."/>
            <person name="Zaremba-Niedzwiedzka K."/>
            <person name="Martijn J."/>
            <person name="Lind A.E."/>
            <person name="van Eijk R."/>
            <person name="Schleper C."/>
            <person name="Guy L."/>
            <person name="Ettema T.J."/>
        </authorList>
    </citation>
    <scope>NUCLEOTIDE SEQUENCE</scope>
</reference>
<dbReference type="AlphaFoldDB" id="A0A0F9MZX9"/>